<sequence>MNPKPFFFLPIFFFLATCCRANDGAFRANGNHLIPMYETDISVQKEILTIRRINPKQAQITVYYEFFNPKQEKELEVGFEAFSPSGDADHSPSASGQRYISHFTVNLNGAMVPWHVAIVNDTSYYRAGRYKTITLAQAEKEGDEEEADFFYVYHFRATFHKGVNILQHTYTVDFSSSVVETYSLQYVLTAAKRWANHQIDDFTLQLDMGDYQDLSISQTFFQHSSEWTMTGPGNQIERKEQYGDEKTPKVSQFFMRKGILVFKKMNFRPAGELYLTAVNSYFYYTSSLEKHTGNGPFNFDYRLDDLPFSVDAGWPGDAADALSKKILHNLPFARRGYIFKTPEIQAYYARQPWYIPDSSYRPVISELTRNEQVLLSKE</sequence>
<evidence type="ECO:0000259" key="1">
    <source>
        <dbReference type="SMART" id="SM01324"/>
    </source>
</evidence>
<dbReference type="RefSeq" id="WP_134000005.1">
    <property type="nucleotide sequence ID" value="NZ_SODV01000002.1"/>
</dbReference>
<dbReference type="Gene3D" id="1.20.58.1690">
    <property type="match status" value="1"/>
</dbReference>
<protein>
    <submittedName>
        <fullName evidence="2">YARHG domain-containing protein</fullName>
    </submittedName>
</protein>
<evidence type="ECO:0000313" key="2">
    <source>
        <dbReference type="EMBL" id="TDW97559.1"/>
    </source>
</evidence>
<dbReference type="Gene3D" id="2.60.40.3680">
    <property type="match status" value="1"/>
</dbReference>
<dbReference type="Pfam" id="PF13308">
    <property type="entry name" value="YARHG"/>
    <property type="match status" value="1"/>
</dbReference>
<accession>A0A4R8DII5</accession>
<evidence type="ECO:0000313" key="3">
    <source>
        <dbReference type="Proteomes" id="UP000294498"/>
    </source>
</evidence>
<dbReference type="AlphaFoldDB" id="A0A4R8DII5"/>
<dbReference type="OrthoDB" id="8750305at2"/>
<organism evidence="2 3">
    <name type="scientific">Dinghuibacter silviterrae</name>
    <dbReference type="NCBI Taxonomy" id="1539049"/>
    <lineage>
        <taxon>Bacteria</taxon>
        <taxon>Pseudomonadati</taxon>
        <taxon>Bacteroidota</taxon>
        <taxon>Chitinophagia</taxon>
        <taxon>Chitinophagales</taxon>
        <taxon>Chitinophagaceae</taxon>
        <taxon>Dinghuibacter</taxon>
    </lineage>
</organism>
<proteinExistence type="predicted"/>
<comment type="caution">
    <text evidence="2">The sequence shown here is derived from an EMBL/GenBank/DDBJ whole genome shotgun (WGS) entry which is preliminary data.</text>
</comment>
<dbReference type="EMBL" id="SODV01000002">
    <property type="protein sequence ID" value="TDW97559.1"/>
    <property type="molecule type" value="Genomic_DNA"/>
</dbReference>
<dbReference type="SMART" id="SM01324">
    <property type="entry name" value="YARHG"/>
    <property type="match status" value="1"/>
</dbReference>
<feature type="domain" description="YARHG" evidence="1">
    <location>
        <begin position="299"/>
        <end position="378"/>
    </location>
</feature>
<dbReference type="Proteomes" id="UP000294498">
    <property type="component" value="Unassembled WGS sequence"/>
</dbReference>
<keyword evidence="3" id="KW-1185">Reference proteome</keyword>
<dbReference type="InterPro" id="IPR038434">
    <property type="entry name" value="YARHG_sf"/>
</dbReference>
<name>A0A4R8DII5_9BACT</name>
<reference evidence="2 3" key="1">
    <citation type="submission" date="2019-03" db="EMBL/GenBank/DDBJ databases">
        <title>Genomic Encyclopedia of Type Strains, Phase IV (KMG-IV): sequencing the most valuable type-strain genomes for metagenomic binning, comparative biology and taxonomic classification.</title>
        <authorList>
            <person name="Goeker M."/>
        </authorList>
    </citation>
    <scope>NUCLEOTIDE SEQUENCE [LARGE SCALE GENOMIC DNA]</scope>
    <source>
        <strain evidence="2 3">DSM 100059</strain>
    </source>
</reference>
<gene>
    <name evidence="2" type="ORF">EDB95_5409</name>
</gene>
<dbReference type="InterPro" id="IPR025582">
    <property type="entry name" value="YARHG_dom"/>
</dbReference>